<name>A0A853C3P5_9ACTN</name>
<comment type="caution">
    <text evidence="2">The sequence shown here is derived from an EMBL/GenBank/DDBJ whole genome shotgun (WGS) entry which is preliminary data.</text>
</comment>
<dbReference type="Pfam" id="PF01636">
    <property type="entry name" value="APH"/>
    <property type="match status" value="1"/>
</dbReference>
<gene>
    <name evidence="2" type="ORF">HNR19_002334</name>
</gene>
<keyword evidence="3" id="KW-1185">Reference proteome</keyword>
<evidence type="ECO:0000259" key="1">
    <source>
        <dbReference type="Pfam" id="PF01636"/>
    </source>
</evidence>
<feature type="domain" description="Aminoglycoside phosphotransferase" evidence="1">
    <location>
        <begin position="112"/>
        <end position="302"/>
    </location>
</feature>
<dbReference type="RefSeq" id="WP_179668095.1">
    <property type="nucleotide sequence ID" value="NZ_JACCFP010000001.1"/>
</dbReference>
<organism evidence="2 3">
    <name type="scientific">Nocardioides thalensis</name>
    <dbReference type="NCBI Taxonomy" id="1914755"/>
    <lineage>
        <taxon>Bacteria</taxon>
        <taxon>Bacillati</taxon>
        <taxon>Actinomycetota</taxon>
        <taxon>Actinomycetes</taxon>
        <taxon>Propionibacteriales</taxon>
        <taxon>Nocardioidaceae</taxon>
        <taxon>Nocardioides</taxon>
    </lineage>
</organism>
<sequence>MHDRAALGAADVPDDVLAGMVADLLGVDAVDLRSSVAVEFAYELPAITTAGRYSVSGTAVAAGESRSFALFVKHVHEWSRSPFFASVPEEMREMARAAVPWRTEAEVYASDLAGHLPDGLEMPRTLGVHEIDESSYAVWLEVVPTYDAAWDLARYRRAAHLMGRFAASGHVREVAASVSHPFTIRNYAEGRFKNQVLPMLQDDGIWQHPVVAGAFADLRDRMRSAAEGVDAVTDELLAMPHLAGHGDACPNNLLLTAGHDGFTLIDFGFFTLLPVGFDLGQLLVGDVQIGRRDATDLAERDATMLAAYRDGLAAEGVDVDPATLRRAHALHVALFTGLSALPFELLELEPTPEVHRVAADRAAITRFSLDMLDKTARSGEQLG</sequence>
<dbReference type="EMBL" id="JACCFP010000001">
    <property type="protein sequence ID" value="NYJ01636.1"/>
    <property type="molecule type" value="Genomic_DNA"/>
</dbReference>
<accession>A0A853C3P5</accession>
<reference evidence="2 3" key="1">
    <citation type="submission" date="2020-07" db="EMBL/GenBank/DDBJ databases">
        <title>Sequencing the genomes of 1000 actinobacteria strains.</title>
        <authorList>
            <person name="Klenk H.-P."/>
        </authorList>
    </citation>
    <scope>NUCLEOTIDE SEQUENCE [LARGE SCALE GENOMIC DNA]</scope>
    <source>
        <strain evidence="2 3">DSM 103833</strain>
    </source>
</reference>
<protein>
    <recommendedName>
        <fullName evidence="1">Aminoglycoside phosphotransferase domain-containing protein</fullName>
    </recommendedName>
</protein>
<evidence type="ECO:0000313" key="2">
    <source>
        <dbReference type="EMBL" id="NYJ01636.1"/>
    </source>
</evidence>
<evidence type="ECO:0000313" key="3">
    <source>
        <dbReference type="Proteomes" id="UP000530424"/>
    </source>
</evidence>
<dbReference type="InterPro" id="IPR011009">
    <property type="entry name" value="Kinase-like_dom_sf"/>
</dbReference>
<proteinExistence type="predicted"/>
<dbReference type="InterPro" id="IPR002575">
    <property type="entry name" value="Aminoglycoside_PTrfase"/>
</dbReference>
<dbReference type="AlphaFoldDB" id="A0A853C3P5"/>
<dbReference type="SUPFAM" id="SSF56112">
    <property type="entry name" value="Protein kinase-like (PK-like)"/>
    <property type="match status" value="1"/>
</dbReference>
<dbReference type="Proteomes" id="UP000530424">
    <property type="component" value="Unassembled WGS sequence"/>
</dbReference>